<dbReference type="Proteomes" id="UP000596661">
    <property type="component" value="Unassembled WGS sequence"/>
</dbReference>
<dbReference type="EnsemblPlants" id="evm.model.10.678">
    <property type="protein sequence ID" value="cds.evm.model.10.678"/>
    <property type="gene ID" value="evm.TU.10.678"/>
</dbReference>
<evidence type="ECO:0000313" key="2">
    <source>
        <dbReference type="Proteomes" id="UP000596661"/>
    </source>
</evidence>
<dbReference type="AlphaFoldDB" id="A0A803QPX5"/>
<sequence length="174" mass="18933">MLGRVPLEFLFALGTGVFIDFPTLMYTKMVDCAKAKGDKHTLSYPSVVQRLVMRGHPITLDQDVTMHVPSNEKSFQSIFNTHIPLSVIDMPLGNSGPSKVPFLSVMPSVTLSSLSSTSWQVQLYSVVQGMAHSYATNQHHYKRGFDSIPVATANVTTAQGESVSDVVDSLEDGA</sequence>
<name>A0A803QPX5_CANSA</name>
<dbReference type="EMBL" id="UZAU01000810">
    <property type="status" value="NOT_ANNOTATED_CDS"/>
    <property type="molecule type" value="Genomic_DNA"/>
</dbReference>
<proteinExistence type="predicted"/>
<protein>
    <submittedName>
        <fullName evidence="1">Uncharacterized protein</fullName>
    </submittedName>
</protein>
<keyword evidence="2" id="KW-1185">Reference proteome</keyword>
<organism evidence="1 2">
    <name type="scientific">Cannabis sativa</name>
    <name type="common">Hemp</name>
    <name type="synonym">Marijuana</name>
    <dbReference type="NCBI Taxonomy" id="3483"/>
    <lineage>
        <taxon>Eukaryota</taxon>
        <taxon>Viridiplantae</taxon>
        <taxon>Streptophyta</taxon>
        <taxon>Embryophyta</taxon>
        <taxon>Tracheophyta</taxon>
        <taxon>Spermatophyta</taxon>
        <taxon>Magnoliopsida</taxon>
        <taxon>eudicotyledons</taxon>
        <taxon>Gunneridae</taxon>
        <taxon>Pentapetalae</taxon>
        <taxon>rosids</taxon>
        <taxon>fabids</taxon>
        <taxon>Rosales</taxon>
        <taxon>Cannabaceae</taxon>
        <taxon>Cannabis</taxon>
    </lineage>
</organism>
<evidence type="ECO:0000313" key="1">
    <source>
        <dbReference type="EnsemblPlants" id="cds.evm.model.10.678"/>
    </source>
</evidence>
<reference evidence="1" key="1">
    <citation type="submission" date="2021-03" db="UniProtKB">
        <authorList>
            <consortium name="EnsemblPlants"/>
        </authorList>
    </citation>
    <scope>IDENTIFICATION</scope>
</reference>
<dbReference type="Gramene" id="evm.model.10.678">
    <property type="protein sequence ID" value="cds.evm.model.10.678"/>
    <property type="gene ID" value="evm.TU.10.678"/>
</dbReference>
<accession>A0A803QPX5</accession>